<feature type="chain" id="PRO_5041695619" description="Lipoprotein" evidence="1">
    <location>
        <begin position="23"/>
        <end position="41"/>
    </location>
</feature>
<dbReference type="RefSeq" id="WP_312745571.1">
    <property type="nucleotide sequence ID" value="NZ_CP116968.1"/>
</dbReference>
<keyword evidence="1" id="KW-0732">Signal</keyword>
<gene>
    <name evidence="2" type="ORF">PQG83_00685</name>
</gene>
<organism evidence="2 3">
    <name type="scientific">Candidatus Nitrospira neomarina</name>
    <dbReference type="NCBI Taxonomy" id="3020899"/>
    <lineage>
        <taxon>Bacteria</taxon>
        <taxon>Pseudomonadati</taxon>
        <taxon>Nitrospirota</taxon>
        <taxon>Nitrospiria</taxon>
        <taxon>Nitrospirales</taxon>
        <taxon>Nitrospiraceae</taxon>
        <taxon>Nitrospira</taxon>
    </lineage>
</organism>
<accession>A0AA96JVY4</accession>
<evidence type="ECO:0000313" key="2">
    <source>
        <dbReference type="EMBL" id="WNM62292.1"/>
    </source>
</evidence>
<reference evidence="2 3" key="1">
    <citation type="submission" date="2023-01" db="EMBL/GenBank/DDBJ databases">
        <title>Cultivation and genomic characterization of new, ubiquitous marine nitrite-oxidizing bacteria from the Nitrospirales.</title>
        <authorList>
            <person name="Mueller A.J."/>
            <person name="Daebeler A."/>
            <person name="Herbold C.W."/>
            <person name="Kirkegaard R.H."/>
            <person name="Daims H."/>
        </authorList>
    </citation>
    <scope>NUCLEOTIDE SEQUENCE [LARGE SCALE GENOMIC DNA]</scope>
    <source>
        <strain evidence="2 3">DK</strain>
    </source>
</reference>
<keyword evidence="3" id="KW-1185">Reference proteome</keyword>
<dbReference type="Proteomes" id="UP001302494">
    <property type="component" value="Chromosome"/>
</dbReference>
<dbReference type="KEGG" id="nneo:PQG83_00685"/>
<feature type="signal peptide" evidence="1">
    <location>
        <begin position="1"/>
        <end position="22"/>
    </location>
</feature>
<name>A0AA96JVY4_9BACT</name>
<protein>
    <recommendedName>
        <fullName evidence="4">Lipoprotein</fullName>
    </recommendedName>
</protein>
<proteinExistence type="predicted"/>
<evidence type="ECO:0000256" key="1">
    <source>
        <dbReference type="SAM" id="SignalP"/>
    </source>
</evidence>
<evidence type="ECO:0000313" key="3">
    <source>
        <dbReference type="Proteomes" id="UP001302494"/>
    </source>
</evidence>
<dbReference type="AlphaFoldDB" id="A0AA96JVY4"/>
<sequence length="41" mass="4184">MQKLLTLLIVTSLMVAVAVGCAKTKQAGGYGKAEPSGYLGD</sequence>
<dbReference type="PROSITE" id="PS51257">
    <property type="entry name" value="PROKAR_LIPOPROTEIN"/>
    <property type="match status" value="1"/>
</dbReference>
<evidence type="ECO:0008006" key="4">
    <source>
        <dbReference type="Google" id="ProtNLM"/>
    </source>
</evidence>
<dbReference type="EMBL" id="CP116968">
    <property type="protein sequence ID" value="WNM62292.1"/>
    <property type="molecule type" value="Genomic_DNA"/>
</dbReference>